<dbReference type="InterPro" id="IPR002347">
    <property type="entry name" value="SDR_fam"/>
</dbReference>
<dbReference type="GO" id="GO:0030497">
    <property type="term" value="P:fatty acid elongation"/>
    <property type="evidence" value="ECO:0007669"/>
    <property type="project" value="TreeGrafter"/>
</dbReference>
<dbReference type="Pfam" id="PF13561">
    <property type="entry name" value="adh_short_C2"/>
    <property type="match status" value="1"/>
</dbReference>
<dbReference type="PRINTS" id="PR00080">
    <property type="entry name" value="SDRFAMILY"/>
</dbReference>
<dbReference type="Gene3D" id="3.40.50.720">
    <property type="entry name" value="NAD(P)-binding Rossmann-like Domain"/>
    <property type="match status" value="1"/>
</dbReference>
<dbReference type="Proteomes" id="UP000618795">
    <property type="component" value="Unassembled WGS sequence"/>
</dbReference>
<comment type="caution">
    <text evidence="3">The sequence shown here is derived from an EMBL/GenBank/DDBJ whole genome shotgun (WGS) entry which is preliminary data.</text>
</comment>
<dbReference type="EMBL" id="BMTD01000010">
    <property type="protein sequence ID" value="GGV03507.1"/>
    <property type="molecule type" value="Genomic_DNA"/>
</dbReference>
<dbReference type="PANTHER" id="PTHR42760">
    <property type="entry name" value="SHORT-CHAIN DEHYDROGENASES/REDUCTASES FAMILY MEMBER"/>
    <property type="match status" value="1"/>
</dbReference>
<dbReference type="RefSeq" id="WP_191875340.1">
    <property type="nucleotide sequence ID" value="NZ_BMTD01000010.1"/>
</dbReference>
<keyword evidence="4" id="KW-1185">Reference proteome</keyword>
<accession>A0A918ID82</accession>
<name>A0A918ID82_9ACTN</name>
<dbReference type="AlphaFoldDB" id="A0A918ID82"/>
<evidence type="ECO:0000256" key="2">
    <source>
        <dbReference type="SAM" id="MobiDB-lite"/>
    </source>
</evidence>
<feature type="region of interest" description="Disordered" evidence="2">
    <location>
        <begin position="249"/>
        <end position="280"/>
    </location>
</feature>
<dbReference type="PANTHER" id="PTHR42760:SF135">
    <property type="entry name" value="BLL7886 PROTEIN"/>
    <property type="match status" value="1"/>
</dbReference>
<evidence type="ECO:0000313" key="4">
    <source>
        <dbReference type="Proteomes" id="UP000618795"/>
    </source>
</evidence>
<reference evidence="3" key="2">
    <citation type="submission" date="2020-09" db="EMBL/GenBank/DDBJ databases">
        <authorList>
            <person name="Sun Q."/>
            <person name="Ohkuma M."/>
        </authorList>
    </citation>
    <scope>NUCLEOTIDE SEQUENCE</scope>
    <source>
        <strain evidence="3">JCM 4369</strain>
    </source>
</reference>
<evidence type="ECO:0008006" key="5">
    <source>
        <dbReference type="Google" id="ProtNLM"/>
    </source>
</evidence>
<proteinExistence type="inferred from homology"/>
<gene>
    <name evidence="3" type="ORF">GCM10010260_45310</name>
</gene>
<comment type="similarity">
    <text evidence="1">Belongs to the short-chain dehydrogenases/reductases (SDR) family.</text>
</comment>
<dbReference type="InterPro" id="IPR020904">
    <property type="entry name" value="Sc_DH/Rdtase_CS"/>
</dbReference>
<dbReference type="InterPro" id="IPR036291">
    <property type="entry name" value="NAD(P)-bd_dom_sf"/>
</dbReference>
<sequence length="280" mass="29719">MVTGAGHGIGLAVARSFLREGATVCAVDVSEENLTRQLGGAQGAELVCADLGGDPRPLVARLVSGNAIDVLVNNVGVRSGKSFLEIEPEDLRRTYATNIEGPWFLTRQWVRRWLDTGRRGSVVFVLSLHSDAIRMNPDYSTSKAALAMLVKELAVELGPHGVRVNAVAPGAIDTWSDGSERSRAHVERSSRAVPLGRLGATDDVAPWVLALSDERVAAYTTGSVITVDGGLGLHNWLLDLYADAADERDSTRFGADTPASPPGPSATPGQEWTGVHGQHP</sequence>
<dbReference type="GO" id="GO:0016616">
    <property type="term" value="F:oxidoreductase activity, acting on the CH-OH group of donors, NAD or NADP as acceptor"/>
    <property type="evidence" value="ECO:0007669"/>
    <property type="project" value="TreeGrafter"/>
</dbReference>
<evidence type="ECO:0000313" key="3">
    <source>
        <dbReference type="EMBL" id="GGV03507.1"/>
    </source>
</evidence>
<reference evidence="3" key="1">
    <citation type="journal article" date="2014" name="Int. J. Syst. Evol. Microbiol.">
        <title>Complete genome sequence of Corynebacterium casei LMG S-19264T (=DSM 44701T), isolated from a smear-ripened cheese.</title>
        <authorList>
            <consortium name="US DOE Joint Genome Institute (JGI-PGF)"/>
            <person name="Walter F."/>
            <person name="Albersmeier A."/>
            <person name="Kalinowski J."/>
            <person name="Ruckert C."/>
        </authorList>
    </citation>
    <scope>NUCLEOTIDE SEQUENCE</scope>
    <source>
        <strain evidence="3">JCM 4369</strain>
    </source>
</reference>
<dbReference type="PROSITE" id="PS00061">
    <property type="entry name" value="ADH_SHORT"/>
    <property type="match status" value="1"/>
</dbReference>
<dbReference type="SUPFAM" id="SSF51735">
    <property type="entry name" value="NAD(P)-binding Rossmann-fold domains"/>
    <property type="match status" value="1"/>
</dbReference>
<dbReference type="CDD" id="cd05233">
    <property type="entry name" value="SDR_c"/>
    <property type="match status" value="1"/>
</dbReference>
<dbReference type="PRINTS" id="PR00081">
    <property type="entry name" value="GDHRDH"/>
</dbReference>
<organism evidence="3 4">
    <name type="scientific">Streptomyces filipinensis</name>
    <dbReference type="NCBI Taxonomy" id="66887"/>
    <lineage>
        <taxon>Bacteria</taxon>
        <taxon>Bacillati</taxon>
        <taxon>Actinomycetota</taxon>
        <taxon>Actinomycetes</taxon>
        <taxon>Kitasatosporales</taxon>
        <taxon>Streptomycetaceae</taxon>
        <taxon>Streptomyces</taxon>
    </lineage>
</organism>
<protein>
    <recommendedName>
        <fullName evidence="5">SDR family oxidoreductase</fullName>
    </recommendedName>
</protein>
<evidence type="ECO:0000256" key="1">
    <source>
        <dbReference type="ARBA" id="ARBA00006484"/>
    </source>
</evidence>